<keyword evidence="2" id="KW-0472">Membrane</keyword>
<dbReference type="Proteomes" id="UP000021369">
    <property type="component" value="Unassembled WGS sequence"/>
</dbReference>
<keyword evidence="4" id="KW-1185">Reference proteome</keyword>
<evidence type="ECO:0000313" key="3">
    <source>
        <dbReference type="EMBL" id="EXM39405.1"/>
    </source>
</evidence>
<name>A0A011WQX0_RUMAL</name>
<keyword evidence="2" id="KW-0812">Transmembrane</keyword>
<feature type="region of interest" description="Disordered" evidence="1">
    <location>
        <begin position="76"/>
        <end position="106"/>
    </location>
</feature>
<reference evidence="3 4" key="1">
    <citation type="submission" date="2013-06" db="EMBL/GenBank/DDBJ databases">
        <title>Rumen cellulosomics: divergent fiber-degrading strategies revealed by comparative genome-wide analysis of six Ruminococcal strains.</title>
        <authorList>
            <person name="Dassa B."/>
            <person name="Borovok I."/>
            <person name="Lamed R."/>
            <person name="Flint H."/>
            <person name="Yeoman C.J."/>
            <person name="White B."/>
            <person name="Bayer E.A."/>
        </authorList>
    </citation>
    <scope>NUCLEOTIDE SEQUENCE [LARGE SCALE GENOMIC DNA]</scope>
    <source>
        <strain evidence="3 4">SY3</strain>
    </source>
</reference>
<dbReference type="OrthoDB" id="1818009at2"/>
<feature type="transmembrane region" description="Helical" evidence="2">
    <location>
        <begin position="119"/>
        <end position="139"/>
    </location>
</feature>
<dbReference type="RefSeq" id="WP_037285937.1">
    <property type="nucleotide sequence ID" value="NZ_JEOB01000002.1"/>
</dbReference>
<sequence length="255" mass="28414">MKITCRFCGANVDSSAKICPGCGKVIPAYKGAELGNKNQFSTDRERDGLAVSRLTTQTPYAATRSGRQMEKLDENYGTPKARKEHHPDNYDPRKDTKTSPYSTGTGSGKQAYRSVFSNGLANVIKFIIIITVGMFLYAVGKVFIVSHTNYDFNLNDNIQLESSSYGEAFDSYFEQCRWWFDFSVNKVTFTGIDKDGVEYKMVFGRAPDGQTAVKELRIDGKKITTEDADIMSTYILGMFMTPKEIKHVSATGKGL</sequence>
<keyword evidence="2" id="KW-1133">Transmembrane helix</keyword>
<organism evidence="3 4">
    <name type="scientific">Ruminococcus albus SY3</name>
    <dbReference type="NCBI Taxonomy" id="1341156"/>
    <lineage>
        <taxon>Bacteria</taxon>
        <taxon>Bacillati</taxon>
        <taxon>Bacillota</taxon>
        <taxon>Clostridia</taxon>
        <taxon>Eubacteriales</taxon>
        <taxon>Oscillospiraceae</taxon>
        <taxon>Ruminococcus</taxon>
    </lineage>
</organism>
<comment type="caution">
    <text evidence="3">The sequence shown here is derived from an EMBL/GenBank/DDBJ whole genome shotgun (WGS) entry which is preliminary data.</text>
</comment>
<evidence type="ECO:0008006" key="5">
    <source>
        <dbReference type="Google" id="ProtNLM"/>
    </source>
</evidence>
<dbReference type="EMBL" id="JEOB01000002">
    <property type="protein sequence ID" value="EXM39405.1"/>
    <property type="molecule type" value="Genomic_DNA"/>
</dbReference>
<accession>A0A011WQX0</accession>
<evidence type="ECO:0000256" key="1">
    <source>
        <dbReference type="SAM" id="MobiDB-lite"/>
    </source>
</evidence>
<feature type="compositionally biased region" description="Basic and acidic residues" evidence="1">
    <location>
        <begin position="85"/>
        <end position="97"/>
    </location>
</feature>
<dbReference type="AlphaFoldDB" id="A0A011WQX0"/>
<gene>
    <name evidence="3" type="ORF">RASY3_05640</name>
</gene>
<evidence type="ECO:0000313" key="4">
    <source>
        <dbReference type="Proteomes" id="UP000021369"/>
    </source>
</evidence>
<proteinExistence type="predicted"/>
<dbReference type="PATRIC" id="fig|1341156.4.peg.1547"/>
<protein>
    <recommendedName>
        <fullName evidence="5">Zinc-ribbon domain-containing protein</fullName>
    </recommendedName>
</protein>
<evidence type="ECO:0000256" key="2">
    <source>
        <dbReference type="SAM" id="Phobius"/>
    </source>
</evidence>